<dbReference type="OrthoDB" id="294853at2759"/>
<feature type="compositionally biased region" description="Low complexity" evidence="1">
    <location>
        <begin position="1"/>
        <end position="13"/>
    </location>
</feature>
<organism evidence="2 3">
    <name type="scientific">Paraglomus occultum</name>
    <dbReference type="NCBI Taxonomy" id="144539"/>
    <lineage>
        <taxon>Eukaryota</taxon>
        <taxon>Fungi</taxon>
        <taxon>Fungi incertae sedis</taxon>
        <taxon>Mucoromycota</taxon>
        <taxon>Glomeromycotina</taxon>
        <taxon>Glomeromycetes</taxon>
        <taxon>Paraglomerales</taxon>
        <taxon>Paraglomeraceae</taxon>
        <taxon>Paraglomus</taxon>
    </lineage>
</organism>
<comment type="caution">
    <text evidence="2">The sequence shown here is derived from an EMBL/GenBank/DDBJ whole genome shotgun (WGS) entry which is preliminary data.</text>
</comment>
<feature type="region of interest" description="Disordered" evidence="1">
    <location>
        <begin position="1"/>
        <end position="24"/>
    </location>
</feature>
<evidence type="ECO:0000313" key="2">
    <source>
        <dbReference type="EMBL" id="CAG8574472.1"/>
    </source>
</evidence>
<evidence type="ECO:0000256" key="1">
    <source>
        <dbReference type="SAM" id="MobiDB-lite"/>
    </source>
</evidence>
<gene>
    <name evidence="2" type="ORF">POCULU_LOCUS6163</name>
</gene>
<keyword evidence="3" id="KW-1185">Reference proteome</keyword>
<feature type="non-terminal residue" evidence="2">
    <location>
        <position position="78"/>
    </location>
</feature>
<proteinExistence type="predicted"/>
<reference evidence="2" key="1">
    <citation type="submission" date="2021-06" db="EMBL/GenBank/DDBJ databases">
        <authorList>
            <person name="Kallberg Y."/>
            <person name="Tangrot J."/>
            <person name="Rosling A."/>
        </authorList>
    </citation>
    <scope>NUCLEOTIDE SEQUENCE</scope>
    <source>
        <strain evidence="2">IA702</strain>
    </source>
</reference>
<name>A0A9N9G161_9GLOM</name>
<dbReference type="Proteomes" id="UP000789572">
    <property type="component" value="Unassembled WGS sequence"/>
</dbReference>
<accession>A0A9N9G161</accession>
<dbReference type="AlphaFoldDB" id="A0A9N9G161"/>
<sequence length="78" mass="8040">MPSSSPGSANAAATGVTGSGSDSQQSAIENDLNILLIQVKKLFENSKFLDDSALQAFVRALCRLSALTSGIPVDSTLI</sequence>
<evidence type="ECO:0000313" key="3">
    <source>
        <dbReference type="Proteomes" id="UP000789572"/>
    </source>
</evidence>
<protein>
    <submittedName>
        <fullName evidence="2">6022_t:CDS:1</fullName>
    </submittedName>
</protein>
<dbReference type="EMBL" id="CAJVPJ010001080">
    <property type="protein sequence ID" value="CAG8574472.1"/>
    <property type="molecule type" value="Genomic_DNA"/>
</dbReference>